<feature type="domain" description="B box-type" evidence="8">
    <location>
        <begin position="138"/>
        <end position="179"/>
    </location>
</feature>
<dbReference type="Gene3D" id="3.30.160.60">
    <property type="entry name" value="Classic Zinc Finger"/>
    <property type="match status" value="1"/>
</dbReference>
<evidence type="ECO:0000256" key="4">
    <source>
        <dbReference type="ARBA" id="ARBA00022833"/>
    </source>
</evidence>
<feature type="domain" description="RING-type" evidence="7">
    <location>
        <begin position="17"/>
        <end position="60"/>
    </location>
</feature>
<dbReference type="PROSITE" id="PS50188">
    <property type="entry name" value="B302_SPRY"/>
    <property type="match status" value="1"/>
</dbReference>
<dbReference type="Pfam" id="PF13445">
    <property type="entry name" value="zf-RING_UBOX"/>
    <property type="match status" value="1"/>
</dbReference>
<dbReference type="InterPro" id="IPR006574">
    <property type="entry name" value="PRY"/>
</dbReference>
<dbReference type="SMART" id="SM00589">
    <property type="entry name" value="PRY"/>
    <property type="match status" value="1"/>
</dbReference>
<dbReference type="eggNOG" id="KOG2177">
    <property type="taxonomic scope" value="Eukaryota"/>
</dbReference>
<dbReference type="PROSITE" id="PS50119">
    <property type="entry name" value="ZF_BBOX"/>
    <property type="match status" value="1"/>
</dbReference>
<keyword evidence="5" id="KW-0391">Immunity</keyword>
<dbReference type="HOGENOM" id="CLU_013137_0_2_1"/>
<dbReference type="GO" id="GO:0005737">
    <property type="term" value="C:cytoplasm"/>
    <property type="evidence" value="ECO:0007669"/>
    <property type="project" value="UniProtKB-ARBA"/>
</dbReference>
<protein>
    <recommendedName>
        <fullName evidence="12">Tripartite motif containing 25</fullName>
    </recommendedName>
</protein>
<dbReference type="PANTHER" id="PTHR25465:SF73">
    <property type="entry name" value="E3 UBIQUITIN_ISG15 LIGASE TRIM25 ISOFORM X1"/>
    <property type="match status" value="1"/>
</dbReference>
<dbReference type="Pfam" id="PF00622">
    <property type="entry name" value="SPRY"/>
    <property type="match status" value="1"/>
</dbReference>
<dbReference type="PROSITE" id="PS50089">
    <property type="entry name" value="ZF_RING_2"/>
    <property type="match status" value="1"/>
</dbReference>
<evidence type="ECO:0000256" key="1">
    <source>
        <dbReference type="ARBA" id="ARBA00022588"/>
    </source>
</evidence>
<evidence type="ECO:0000256" key="6">
    <source>
        <dbReference type="PROSITE-ProRule" id="PRU00024"/>
    </source>
</evidence>
<dbReference type="InterPro" id="IPR027370">
    <property type="entry name" value="Znf-RING_euk"/>
</dbReference>
<dbReference type="InterPro" id="IPR017907">
    <property type="entry name" value="Znf_RING_CS"/>
</dbReference>
<name>H3AS96_LATCH</name>
<dbReference type="InterPro" id="IPR003877">
    <property type="entry name" value="SPRY_dom"/>
</dbReference>
<dbReference type="InterPro" id="IPR043136">
    <property type="entry name" value="B30.2/SPRY_sf"/>
</dbReference>
<dbReference type="Pfam" id="PF00643">
    <property type="entry name" value="zf-B_box"/>
    <property type="match status" value="1"/>
</dbReference>
<dbReference type="GO" id="GO:0045087">
    <property type="term" value="P:innate immune response"/>
    <property type="evidence" value="ECO:0007669"/>
    <property type="project" value="UniProtKB-KW"/>
</dbReference>
<keyword evidence="11" id="KW-1185">Reference proteome</keyword>
<dbReference type="SUPFAM" id="SSF57850">
    <property type="entry name" value="RING/U-box"/>
    <property type="match status" value="1"/>
</dbReference>
<reference evidence="10" key="3">
    <citation type="submission" date="2025-09" db="UniProtKB">
        <authorList>
            <consortium name="Ensembl"/>
        </authorList>
    </citation>
    <scope>IDENTIFICATION</scope>
</reference>
<dbReference type="Bgee" id="ENSLACG00000011029">
    <property type="expression patterns" value="Expressed in pectoral fin"/>
</dbReference>
<keyword evidence="4" id="KW-0862">Zinc</keyword>
<dbReference type="PANTHER" id="PTHR25465">
    <property type="entry name" value="B-BOX DOMAIN CONTAINING"/>
    <property type="match status" value="1"/>
</dbReference>
<dbReference type="GeneTree" id="ENSGT01030000234583"/>
<dbReference type="OMA" id="RKSWQLG"/>
<organism evidence="10 11">
    <name type="scientific">Latimeria chalumnae</name>
    <name type="common">Coelacanth</name>
    <dbReference type="NCBI Taxonomy" id="7897"/>
    <lineage>
        <taxon>Eukaryota</taxon>
        <taxon>Metazoa</taxon>
        <taxon>Chordata</taxon>
        <taxon>Craniata</taxon>
        <taxon>Vertebrata</taxon>
        <taxon>Euteleostomi</taxon>
        <taxon>Coelacanthiformes</taxon>
        <taxon>Coelacanthidae</taxon>
        <taxon>Latimeria</taxon>
    </lineage>
</organism>
<reference evidence="10" key="2">
    <citation type="submission" date="2025-08" db="UniProtKB">
        <authorList>
            <consortium name="Ensembl"/>
        </authorList>
    </citation>
    <scope>IDENTIFICATION</scope>
</reference>
<dbReference type="InterPro" id="IPR001870">
    <property type="entry name" value="B30.2/SPRY"/>
</dbReference>
<dbReference type="Gene3D" id="3.30.40.10">
    <property type="entry name" value="Zinc/RING finger domain, C3HC4 (zinc finger)"/>
    <property type="match status" value="1"/>
</dbReference>
<keyword evidence="1" id="KW-0399">Innate immunity</keyword>
<dbReference type="PRINTS" id="PR01407">
    <property type="entry name" value="BUTYPHLNCDUF"/>
</dbReference>
<dbReference type="InterPro" id="IPR051051">
    <property type="entry name" value="E3_ubiq-ligase_TRIM/RNF"/>
</dbReference>
<dbReference type="SUPFAM" id="SSF57845">
    <property type="entry name" value="B-box zinc-binding domain"/>
    <property type="match status" value="1"/>
</dbReference>
<evidence type="ECO:0000313" key="11">
    <source>
        <dbReference type="Proteomes" id="UP000008672"/>
    </source>
</evidence>
<dbReference type="PROSITE" id="PS00518">
    <property type="entry name" value="ZF_RING_1"/>
    <property type="match status" value="1"/>
</dbReference>
<dbReference type="InParanoid" id="H3AS96"/>
<dbReference type="Ensembl" id="ENSLACT00000012610.1">
    <property type="protein sequence ID" value="ENSLACP00000012517.1"/>
    <property type="gene ID" value="ENSLACG00000011029.1"/>
</dbReference>
<accession>H3AS96</accession>
<dbReference type="InterPro" id="IPR000315">
    <property type="entry name" value="Znf_B-box"/>
</dbReference>
<keyword evidence="2" id="KW-0479">Metal-binding</keyword>
<dbReference type="InterPro" id="IPR001841">
    <property type="entry name" value="Znf_RING"/>
</dbReference>
<dbReference type="InterPro" id="IPR013083">
    <property type="entry name" value="Znf_RING/FYVE/PHD"/>
</dbReference>
<feature type="domain" description="B30.2/SPRY" evidence="9">
    <location>
        <begin position="343"/>
        <end position="539"/>
    </location>
</feature>
<proteinExistence type="predicted"/>
<evidence type="ECO:0000313" key="10">
    <source>
        <dbReference type="Ensembl" id="ENSLACP00000012517.1"/>
    </source>
</evidence>
<dbReference type="InterPro" id="IPR003879">
    <property type="entry name" value="Butyrophylin_SPRY"/>
</dbReference>
<dbReference type="InterPro" id="IPR013320">
    <property type="entry name" value="ConA-like_dom_sf"/>
</dbReference>
<dbReference type="Pfam" id="PF13765">
    <property type="entry name" value="PRY"/>
    <property type="match status" value="1"/>
</dbReference>
<evidence type="ECO:0000256" key="5">
    <source>
        <dbReference type="ARBA" id="ARBA00022859"/>
    </source>
</evidence>
<reference evidence="11" key="1">
    <citation type="submission" date="2011-08" db="EMBL/GenBank/DDBJ databases">
        <title>The draft genome of Latimeria chalumnae.</title>
        <authorList>
            <person name="Di Palma F."/>
            <person name="Alfoldi J."/>
            <person name="Johnson J."/>
            <person name="Berlin A."/>
            <person name="Gnerre S."/>
            <person name="Jaffe D."/>
            <person name="MacCallum I."/>
            <person name="Young S."/>
            <person name="Walker B.J."/>
            <person name="Lander E."/>
            <person name="Lindblad-Toh K."/>
        </authorList>
    </citation>
    <scope>NUCLEOTIDE SEQUENCE [LARGE SCALE GENOMIC DNA]</scope>
    <source>
        <strain evidence="11">Wild caught</strain>
    </source>
</reference>
<evidence type="ECO:0000259" key="7">
    <source>
        <dbReference type="PROSITE" id="PS50089"/>
    </source>
</evidence>
<dbReference type="Proteomes" id="UP000008672">
    <property type="component" value="Unassembled WGS sequence"/>
</dbReference>
<dbReference type="AlphaFoldDB" id="H3AS96"/>
<evidence type="ECO:0000259" key="9">
    <source>
        <dbReference type="PROSITE" id="PS50188"/>
    </source>
</evidence>
<dbReference type="GO" id="GO:0008270">
    <property type="term" value="F:zinc ion binding"/>
    <property type="evidence" value="ECO:0007669"/>
    <property type="project" value="UniProtKB-KW"/>
</dbReference>
<dbReference type="SMART" id="SM00449">
    <property type="entry name" value="SPRY"/>
    <property type="match status" value="1"/>
</dbReference>
<evidence type="ECO:0000256" key="2">
    <source>
        <dbReference type="ARBA" id="ARBA00022723"/>
    </source>
</evidence>
<keyword evidence="3 6" id="KW-0863">Zinc-finger</keyword>
<evidence type="ECO:0000256" key="3">
    <source>
        <dbReference type="ARBA" id="ARBA00022771"/>
    </source>
</evidence>
<dbReference type="Gene3D" id="2.60.120.920">
    <property type="match status" value="1"/>
</dbReference>
<dbReference type="SUPFAM" id="SSF49899">
    <property type="entry name" value="Concanavalin A-like lectins/glucanases"/>
    <property type="match status" value="1"/>
</dbReference>
<evidence type="ECO:0008006" key="12">
    <source>
        <dbReference type="Google" id="ProtNLM"/>
    </source>
</evidence>
<dbReference type="SMART" id="SM00184">
    <property type="entry name" value="RING"/>
    <property type="match status" value="1"/>
</dbReference>
<dbReference type="SMART" id="SM00336">
    <property type="entry name" value="BBOX"/>
    <property type="match status" value="1"/>
</dbReference>
<dbReference type="Gene3D" id="4.10.830.40">
    <property type="match status" value="1"/>
</dbReference>
<dbReference type="EMBL" id="AFYH01095266">
    <property type="status" value="NOT_ANNOTATED_CDS"/>
    <property type="molecule type" value="Genomic_DNA"/>
</dbReference>
<evidence type="ECO:0000259" key="8">
    <source>
        <dbReference type="PROSITE" id="PS50119"/>
    </source>
</evidence>
<sequence length="548" mass="62629">QMAASVQEDLLKEELTCPICYQIFSNPVMLLCGHNYCLSCLEKTFKGQSEQGSYSCPECRCPLGASKPTLLQKNFKLANIVEHFEATNGAKVFCDHCHCQAARTCFRGESSLCKDHLKLHLELPAFKDHLLLAPTKDLSKRRCSEHRKAVELFCFDCKTYACTECIAQGGHITHSVKPLETAQNILKMQLKSQLDRIKMKMKKAEGVWQKQVNQYSIKKQFAEMKQKESKYFESLCRLVAKYQTAVMKSIEDAEQQAQRDIEDNLSVINAGYNSIDEVRKAVQKLLYEKDSLQLIQLFSQVQGGFPVEVSIWQKINVFFVQLKFQFQLELELYNKKITIKFKLKTMVTVTLRLMCFCFLGYTKLSFNPNTAYPSLVLSDDLKTVKWIDHKQLYPEHPERFDVFPQVLCSQSFSKGCHYWEVETGGVGFWGIGVAYNTIERKGSNFSVLLGFNPLSWQISLNSTETLKAMHNHKRTALSVTEQPKRIGVKLDCDAGTVSFYHVTDTQIHLHTFRTTFTQPVYPAFYVPPNTEITLQSAPLNESKAGQSH</sequence>